<evidence type="ECO:0000313" key="1">
    <source>
        <dbReference type="EMBL" id="CAK5021217.1"/>
    </source>
</evidence>
<gene>
    <name evidence="1" type="ORF">MENTE1834_LOCUS4663</name>
</gene>
<dbReference type="EMBL" id="CAVMJV010000003">
    <property type="protein sequence ID" value="CAK5021217.1"/>
    <property type="molecule type" value="Genomic_DNA"/>
</dbReference>
<name>A0ACB0XXB9_MELEN</name>
<reference evidence="1" key="1">
    <citation type="submission" date="2023-11" db="EMBL/GenBank/DDBJ databases">
        <authorList>
            <person name="Poullet M."/>
        </authorList>
    </citation>
    <scope>NUCLEOTIDE SEQUENCE</scope>
    <source>
        <strain evidence="1">E1834</strain>
    </source>
</reference>
<organism evidence="1 2">
    <name type="scientific">Meloidogyne enterolobii</name>
    <name type="common">Root-knot nematode worm</name>
    <name type="synonym">Meloidogyne mayaguensis</name>
    <dbReference type="NCBI Taxonomy" id="390850"/>
    <lineage>
        <taxon>Eukaryota</taxon>
        <taxon>Metazoa</taxon>
        <taxon>Ecdysozoa</taxon>
        <taxon>Nematoda</taxon>
        <taxon>Chromadorea</taxon>
        <taxon>Rhabditida</taxon>
        <taxon>Tylenchina</taxon>
        <taxon>Tylenchomorpha</taxon>
        <taxon>Tylenchoidea</taxon>
        <taxon>Meloidogynidae</taxon>
        <taxon>Meloidogyninae</taxon>
        <taxon>Meloidogyne</taxon>
    </lineage>
</organism>
<keyword evidence="2" id="KW-1185">Reference proteome</keyword>
<accession>A0ACB0XXB9</accession>
<comment type="caution">
    <text evidence="1">The sequence shown here is derived from an EMBL/GenBank/DDBJ whole genome shotgun (WGS) entry which is preliminary data.</text>
</comment>
<sequence length="648" mass="71100">MQTANQQNNSSITPLSDPGSSSSSSSTQQNLLNENSNIGQQITYPPPQLQYLLANLAARNQAASNPSLAAIVANMQLSNLSPPPEFRLPPAFNFATAVQQLIRNAVAAASNNQINNSGLLLRQQSIGNPNNIVGYPQIKEENSSTGTDSPERHLQHPEHQNLYGVKGEDEEKFLVDLSIVMEEEDVEEGQEENENIEKTQQSEQQIENVKTTQRPIQRRPRVGGSSAKTAEVWRFFSERPNGEKAATCSICQKTIKATNSRQINYFSKKIKGTTGMIRHLKSCHVAEHKIYEHAKYLKALKNIADDSVREQLLRESGVLRANNPHLNLNEGGEENGGNSGFNSGFIQTSEFSQQQQQTFNNLQQQQQQNFVLFPKQHSVDNLITTQQQQHVSPTNVVQTNVSTTNVSSSPYSPNISSSIKSNNSSGIGSSLCTSSDCCNSSSINVDTSSFSSFSSPSDGGESSAFNHVGGIVNSTPNEQQQSLSTALLVAILQKSQQQTQQNNQQQNLQDRLNQFLSIPPKKAKRGKINGGTASVQSSSDLGGFSSIQSTPFLSNTIKRKGAHVDDIVYKLSSKAAASLPAELKKESEEMSEYSSTITTKKAEKKKKQKRVFVSVQTQTDDVFEIERNEKQNSDFKGNEEEVNGGNKE</sequence>
<protein>
    <submittedName>
        <fullName evidence="1">Uncharacterized protein</fullName>
    </submittedName>
</protein>
<evidence type="ECO:0000313" key="2">
    <source>
        <dbReference type="Proteomes" id="UP001497535"/>
    </source>
</evidence>
<proteinExistence type="predicted"/>
<dbReference type="Proteomes" id="UP001497535">
    <property type="component" value="Unassembled WGS sequence"/>
</dbReference>